<dbReference type="PANTHER" id="PTHR47966">
    <property type="entry name" value="BETA-SITE APP-CLEAVING ENZYME, ISOFORM A-RELATED"/>
    <property type="match status" value="1"/>
</dbReference>
<keyword evidence="2" id="KW-0732">Signal</keyword>
<organism evidence="4 5">
    <name type="scientific">Seiridium unicorne</name>
    <dbReference type="NCBI Taxonomy" id="138068"/>
    <lineage>
        <taxon>Eukaryota</taxon>
        <taxon>Fungi</taxon>
        <taxon>Dikarya</taxon>
        <taxon>Ascomycota</taxon>
        <taxon>Pezizomycotina</taxon>
        <taxon>Sordariomycetes</taxon>
        <taxon>Xylariomycetidae</taxon>
        <taxon>Amphisphaeriales</taxon>
        <taxon>Sporocadaceae</taxon>
        <taxon>Seiridium</taxon>
    </lineage>
</organism>
<dbReference type="Proteomes" id="UP001408356">
    <property type="component" value="Unassembled WGS sequence"/>
</dbReference>
<name>A0ABR2V839_9PEZI</name>
<accession>A0ABR2V839</accession>
<comment type="caution">
    <text evidence="4">The sequence shown here is derived from an EMBL/GenBank/DDBJ whole genome shotgun (WGS) entry which is preliminary data.</text>
</comment>
<feature type="domain" description="Peptidase A1" evidence="3">
    <location>
        <begin position="70"/>
        <end position="410"/>
    </location>
</feature>
<dbReference type="Pfam" id="PF00026">
    <property type="entry name" value="Asp"/>
    <property type="match status" value="1"/>
</dbReference>
<protein>
    <submittedName>
        <fullName evidence="4">Aspartic peptidase domain-containing protein</fullName>
    </submittedName>
</protein>
<feature type="signal peptide" evidence="2">
    <location>
        <begin position="1"/>
        <end position="31"/>
    </location>
</feature>
<dbReference type="Gene3D" id="2.40.70.10">
    <property type="entry name" value="Acid Proteases"/>
    <property type="match status" value="2"/>
</dbReference>
<dbReference type="PROSITE" id="PS51767">
    <property type="entry name" value="PEPTIDASE_A1"/>
    <property type="match status" value="1"/>
</dbReference>
<keyword evidence="5" id="KW-1185">Reference proteome</keyword>
<feature type="chain" id="PRO_5046499681" evidence="2">
    <location>
        <begin position="32"/>
        <end position="441"/>
    </location>
</feature>
<comment type="similarity">
    <text evidence="1">Belongs to the peptidase A1 family.</text>
</comment>
<evidence type="ECO:0000313" key="4">
    <source>
        <dbReference type="EMBL" id="KAK9422946.1"/>
    </source>
</evidence>
<reference evidence="4 5" key="1">
    <citation type="journal article" date="2024" name="J. Plant Pathol.">
        <title>Sequence and assembly of the genome of Seiridium unicorne, isolate CBS 538.82, causal agent of cypress canker disease.</title>
        <authorList>
            <person name="Scali E."/>
            <person name="Rocca G.D."/>
            <person name="Danti R."/>
            <person name="Garbelotto M."/>
            <person name="Barberini S."/>
            <person name="Baroncelli R."/>
            <person name="Emiliani G."/>
        </authorList>
    </citation>
    <scope>NUCLEOTIDE SEQUENCE [LARGE SCALE GENOMIC DNA]</scope>
    <source>
        <strain evidence="4 5">BM-138-508</strain>
    </source>
</reference>
<gene>
    <name evidence="4" type="ORF">SUNI508_04613</name>
</gene>
<dbReference type="PANTHER" id="PTHR47966:SF65">
    <property type="entry name" value="ASPARTIC-TYPE ENDOPEPTIDASE"/>
    <property type="match status" value="1"/>
</dbReference>
<evidence type="ECO:0000259" key="3">
    <source>
        <dbReference type="PROSITE" id="PS51767"/>
    </source>
</evidence>
<evidence type="ECO:0000256" key="1">
    <source>
        <dbReference type="ARBA" id="ARBA00007447"/>
    </source>
</evidence>
<evidence type="ECO:0000256" key="2">
    <source>
        <dbReference type="SAM" id="SignalP"/>
    </source>
</evidence>
<dbReference type="SUPFAM" id="SSF50630">
    <property type="entry name" value="Acid proteases"/>
    <property type="match status" value="1"/>
</dbReference>
<dbReference type="InterPro" id="IPR033121">
    <property type="entry name" value="PEPTIDASE_A1"/>
</dbReference>
<dbReference type="InterPro" id="IPR001461">
    <property type="entry name" value="Aspartic_peptidase_A1"/>
</dbReference>
<dbReference type="PRINTS" id="PR00792">
    <property type="entry name" value="PEPSIN"/>
</dbReference>
<evidence type="ECO:0000313" key="5">
    <source>
        <dbReference type="Proteomes" id="UP001408356"/>
    </source>
</evidence>
<dbReference type="InterPro" id="IPR021109">
    <property type="entry name" value="Peptidase_aspartic_dom_sf"/>
</dbReference>
<sequence>MRQHPGRTKSNRVFGLTKLAILLNTAQLVVAQTPGYVELSVSRSATPAASTLRKRYANLSLTRTFNNDTYAVTVDIGTPKQTVKLAVDVGSYVTWTIGDCEPNYSYAEECRALGTYNTSLSTTSEYVSVSHKEGWLNNDDGSSYSLDYSADDFTIDGENTLKNITLGVYNYANTANYGSLGLGFGQGVNSNRSNVVDELVLQGVTQAKAFGLALGTNNGPNEGSLVLGGIDTKKFSGALQRVPVIDPPTYPFDYSEYRYWMDVDKLTLRGDDGNVTSYPSFKVMTHSTSELSYLPLDIVNEVAAAYGIRNTGDWMNEWYIIPCRYRDIVQGSVDLHFGALNVNIPYSDFIISSQMLEEINYATAPVKCYLSIFPWDENFRDEVDFYYLGHTFLRAVYAVYDQNNRAVWLANRNDCGSDIKGITKDGSSIRGVKGAVRWTGS</sequence>
<dbReference type="EMBL" id="JARVKF010000101">
    <property type="protein sequence ID" value="KAK9422946.1"/>
    <property type="molecule type" value="Genomic_DNA"/>
</dbReference>
<proteinExistence type="inferred from homology"/>